<evidence type="ECO:0000256" key="5">
    <source>
        <dbReference type="ARBA" id="ARBA00023136"/>
    </source>
</evidence>
<keyword evidence="2" id="KW-0813">Transport</keyword>
<name>A0A3D9SJ62_9ACTN</name>
<dbReference type="Pfam" id="PF00083">
    <property type="entry name" value="Sugar_tr"/>
    <property type="match status" value="1"/>
</dbReference>
<feature type="domain" description="Major facilitator superfamily (MFS) profile" evidence="7">
    <location>
        <begin position="29"/>
        <end position="465"/>
    </location>
</feature>
<feature type="transmembrane region" description="Helical" evidence="6">
    <location>
        <begin position="439"/>
        <end position="460"/>
    </location>
</feature>
<feature type="transmembrane region" description="Helical" evidence="6">
    <location>
        <begin position="98"/>
        <end position="115"/>
    </location>
</feature>
<keyword evidence="9" id="KW-1185">Reference proteome</keyword>
<feature type="transmembrane region" description="Helical" evidence="6">
    <location>
        <begin position="190"/>
        <end position="207"/>
    </location>
</feature>
<evidence type="ECO:0000256" key="1">
    <source>
        <dbReference type="ARBA" id="ARBA00004651"/>
    </source>
</evidence>
<evidence type="ECO:0000256" key="2">
    <source>
        <dbReference type="ARBA" id="ARBA00022448"/>
    </source>
</evidence>
<dbReference type="PROSITE" id="PS50850">
    <property type="entry name" value="MFS"/>
    <property type="match status" value="1"/>
</dbReference>
<feature type="transmembrane region" description="Helical" evidence="6">
    <location>
        <begin position="405"/>
        <end position="427"/>
    </location>
</feature>
<feature type="transmembrane region" description="Helical" evidence="6">
    <location>
        <begin position="121"/>
        <end position="144"/>
    </location>
</feature>
<feature type="transmembrane region" description="Helical" evidence="6">
    <location>
        <begin position="344"/>
        <end position="363"/>
    </location>
</feature>
<dbReference type="OrthoDB" id="9787026at2"/>
<reference evidence="8 9" key="1">
    <citation type="submission" date="2018-08" db="EMBL/GenBank/DDBJ databases">
        <title>Sequencing the genomes of 1000 actinobacteria strains.</title>
        <authorList>
            <person name="Klenk H.-P."/>
        </authorList>
    </citation>
    <scope>NUCLEOTIDE SEQUENCE [LARGE SCALE GENOMIC DNA]</scope>
    <source>
        <strain evidence="8 9">DSM 43927</strain>
    </source>
</reference>
<dbReference type="InterPro" id="IPR020846">
    <property type="entry name" value="MFS_dom"/>
</dbReference>
<comment type="caution">
    <text evidence="8">The sequence shown here is derived from an EMBL/GenBank/DDBJ whole genome shotgun (WGS) entry which is preliminary data.</text>
</comment>
<evidence type="ECO:0000313" key="9">
    <source>
        <dbReference type="Proteomes" id="UP000256661"/>
    </source>
</evidence>
<feature type="transmembrane region" description="Helical" evidence="6">
    <location>
        <begin position="369"/>
        <end position="393"/>
    </location>
</feature>
<keyword evidence="4 6" id="KW-1133">Transmembrane helix</keyword>
<accession>A0A3D9SJ62</accession>
<feature type="transmembrane region" description="Helical" evidence="6">
    <location>
        <begin position="25"/>
        <end position="50"/>
    </location>
</feature>
<dbReference type="InterPro" id="IPR036259">
    <property type="entry name" value="MFS_trans_sf"/>
</dbReference>
<feature type="transmembrane region" description="Helical" evidence="6">
    <location>
        <begin position="314"/>
        <end position="332"/>
    </location>
</feature>
<feature type="transmembrane region" description="Helical" evidence="6">
    <location>
        <begin position="156"/>
        <end position="178"/>
    </location>
</feature>
<dbReference type="AlphaFoldDB" id="A0A3D9SJ62"/>
<dbReference type="EMBL" id="QTTT01000001">
    <property type="protein sequence ID" value="REE95988.1"/>
    <property type="molecule type" value="Genomic_DNA"/>
</dbReference>
<dbReference type="RefSeq" id="WP_116021708.1">
    <property type="nucleotide sequence ID" value="NZ_QTTT01000001.1"/>
</dbReference>
<organism evidence="8 9">
    <name type="scientific">Thermomonospora umbrina</name>
    <dbReference type="NCBI Taxonomy" id="111806"/>
    <lineage>
        <taxon>Bacteria</taxon>
        <taxon>Bacillati</taxon>
        <taxon>Actinomycetota</taxon>
        <taxon>Actinomycetes</taxon>
        <taxon>Streptosporangiales</taxon>
        <taxon>Thermomonosporaceae</taxon>
        <taxon>Thermomonospora</taxon>
    </lineage>
</organism>
<evidence type="ECO:0000256" key="6">
    <source>
        <dbReference type="SAM" id="Phobius"/>
    </source>
</evidence>
<dbReference type="InterPro" id="IPR005828">
    <property type="entry name" value="MFS_sugar_transport-like"/>
</dbReference>
<evidence type="ECO:0000313" key="8">
    <source>
        <dbReference type="EMBL" id="REE95988.1"/>
    </source>
</evidence>
<feature type="transmembrane region" description="Helical" evidence="6">
    <location>
        <begin position="70"/>
        <end position="89"/>
    </location>
</feature>
<gene>
    <name evidence="8" type="ORF">DFJ69_1408</name>
</gene>
<dbReference type="CDD" id="cd17316">
    <property type="entry name" value="MFS_SV2_like"/>
    <property type="match status" value="1"/>
</dbReference>
<evidence type="ECO:0000259" key="7">
    <source>
        <dbReference type="PROSITE" id="PS50850"/>
    </source>
</evidence>
<proteinExistence type="predicted"/>
<dbReference type="GO" id="GO:0022857">
    <property type="term" value="F:transmembrane transporter activity"/>
    <property type="evidence" value="ECO:0007669"/>
    <property type="project" value="InterPro"/>
</dbReference>
<dbReference type="PANTHER" id="PTHR23511">
    <property type="entry name" value="SYNAPTIC VESICLE GLYCOPROTEIN 2"/>
    <property type="match status" value="1"/>
</dbReference>
<sequence>MATTEERTIETDVPGRLDRLPWARWHWAVLLGLGAVWILDGLEVTVVGVIGPRLTDEAGGLGLTDAQVGLAASIYVIGACLGAVGFGYLTDRFGRKKLFLLTLALYLAATVATAFSFNPYWFYACRFLTGAGIGGEYAAINSAIDELIPARVRGRVDVLINGSFWIGTTIAAALSLVILNGDVIPENLGWRAMFALGAVLGLGILFVRRTVPESPRWLFIHGREDEADRIVREIEDTVRAETGKELAAPGDKMRIRQRRTIGFGEIVHTAVRRYPRRTVLGLSLFIGQAFLYNAVYFTYALVLDEFFQVKSANVGYYLIPIGLGNFLGAFVLGRMFDTIGRKPMIAGSYIVSGVLLIGTGLLFRADVLSATTLTACWCAVFFFASAGASAAYLTVSEIFPMETRAMAIAAFYAVGTGLGGVIGPTLFGKLVESGELSAVATGYFLGAGLMIAAGIVELLIGVEAAGRSLEDIARPLSAEEPAAVRGRATPGAGSRAASA</sequence>
<comment type="subcellular location">
    <subcellularLocation>
        <location evidence="1">Cell membrane</location>
        <topology evidence="1">Multi-pass membrane protein</topology>
    </subcellularLocation>
</comment>
<keyword evidence="3 6" id="KW-0812">Transmembrane</keyword>
<dbReference type="Proteomes" id="UP000256661">
    <property type="component" value="Unassembled WGS sequence"/>
</dbReference>
<dbReference type="Gene3D" id="1.20.1250.20">
    <property type="entry name" value="MFS general substrate transporter like domains"/>
    <property type="match status" value="1"/>
</dbReference>
<dbReference type="PANTHER" id="PTHR23511:SF34">
    <property type="entry name" value="SYNAPTIC VESICLE GLYCOPROTEIN 2"/>
    <property type="match status" value="1"/>
</dbReference>
<dbReference type="GO" id="GO:0005886">
    <property type="term" value="C:plasma membrane"/>
    <property type="evidence" value="ECO:0007669"/>
    <property type="project" value="UniProtKB-SubCell"/>
</dbReference>
<protein>
    <submittedName>
        <fullName evidence="8">Putative MFS family arabinose efflux permease</fullName>
    </submittedName>
</protein>
<evidence type="ECO:0000256" key="3">
    <source>
        <dbReference type="ARBA" id="ARBA00022692"/>
    </source>
</evidence>
<keyword evidence="5 6" id="KW-0472">Membrane</keyword>
<evidence type="ECO:0000256" key="4">
    <source>
        <dbReference type="ARBA" id="ARBA00022989"/>
    </source>
</evidence>
<feature type="transmembrane region" description="Helical" evidence="6">
    <location>
        <begin position="279"/>
        <end position="302"/>
    </location>
</feature>
<dbReference type="SUPFAM" id="SSF103473">
    <property type="entry name" value="MFS general substrate transporter"/>
    <property type="match status" value="1"/>
</dbReference>